<dbReference type="GO" id="GO:0005886">
    <property type="term" value="C:plasma membrane"/>
    <property type="evidence" value="ECO:0007669"/>
    <property type="project" value="UniProtKB-SubCell"/>
</dbReference>
<evidence type="ECO:0000256" key="1">
    <source>
        <dbReference type="ARBA" id="ARBA00004651"/>
    </source>
</evidence>
<comment type="caution">
    <text evidence="9">The sequence shown here is derived from an EMBL/GenBank/DDBJ whole genome shotgun (WGS) entry which is preliminary data.</text>
</comment>
<feature type="transmembrane region" description="Helical" evidence="7">
    <location>
        <begin position="256"/>
        <end position="277"/>
    </location>
</feature>
<dbReference type="PROSITE" id="PS50928">
    <property type="entry name" value="ABC_TM1"/>
    <property type="match status" value="1"/>
</dbReference>
<dbReference type="GO" id="GO:0055085">
    <property type="term" value="P:transmembrane transport"/>
    <property type="evidence" value="ECO:0007669"/>
    <property type="project" value="InterPro"/>
</dbReference>
<dbReference type="PANTHER" id="PTHR43386:SF1">
    <property type="entry name" value="D,D-DIPEPTIDE TRANSPORT SYSTEM PERMEASE PROTEIN DDPC-RELATED"/>
    <property type="match status" value="1"/>
</dbReference>
<sequence length="291" mass="31869">MHREDKVKKIKKTSEFKTFLRRLRKNKPAMFGIIIFFTLVVLAILSPVISPYGYEQIDMTSKLQGPSAAHLFGTDQLGRDLLSRILYGGRYSLSLGILSIGLALLISIFLGSFSGFFGGWVDSLIMRILDVIQSIPSILIAIIMSAVLGSGFVMTIIALAIPCVSGYARVLRAQFLQISQVEYVEAATSLSCSKFKIMMKHILPNAWAPLIVSATMGVATTVLNASALSFIGLGIQSPTPEWGAMLSASRDYMRDYPYMVIIPGIFIMITVLGLNMFGDGVRDALDPKLKD</sequence>
<dbReference type="CDD" id="cd06261">
    <property type="entry name" value="TM_PBP2"/>
    <property type="match status" value="1"/>
</dbReference>
<feature type="domain" description="ABC transmembrane type-1" evidence="8">
    <location>
        <begin position="89"/>
        <end position="278"/>
    </location>
</feature>
<accession>A0A949K3P1</accession>
<dbReference type="InterPro" id="IPR035906">
    <property type="entry name" value="MetI-like_sf"/>
</dbReference>
<dbReference type="Proteomes" id="UP000712157">
    <property type="component" value="Unassembled WGS sequence"/>
</dbReference>
<dbReference type="SUPFAM" id="SSF161098">
    <property type="entry name" value="MetI-like"/>
    <property type="match status" value="1"/>
</dbReference>
<keyword evidence="10" id="KW-1185">Reference proteome</keyword>
<dbReference type="Gene3D" id="1.10.3720.10">
    <property type="entry name" value="MetI-like"/>
    <property type="match status" value="1"/>
</dbReference>
<protein>
    <submittedName>
        <fullName evidence="9">ABC transporter permease</fullName>
    </submittedName>
</protein>
<dbReference type="InterPro" id="IPR025966">
    <property type="entry name" value="OppC_N"/>
</dbReference>
<evidence type="ECO:0000313" key="10">
    <source>
        <dbReference type="Proteomes" id="UP000712157"/>
    </source>
</evidence>
<evidence type="ECO:0000256" key="7">
    <source>
        <dbReference type="RuleBase" id="RU363032"/>
    </source>
</evidence>
<dbReference type="Pfam" id="PF00528">
    <property type="entry name" value="BPD_transp_1"/>
    <property type="match status" value="1"/>
</dbReference>
<feature type="transmembrane region" description="Helical" evidence="7">
    <location>
        <begin position="29"/>
        <end position="49"/>
    </location>
</feature>
<evidence type="ECO:0000313" key="9">
    <source>
        <dbReference type="EMBL" id="MBU9739194.1"/>
    </source>
</evidence>
<dbReference type="InterPro" id="IPR050366">
    <property type="entry name" value="BP-dependent_transpt_permease"/>
</dbReference>
<evidence type="ECO:0000256" key="5">
    <source>
        <dbReference type="ARBA" id="ARBA00022989"/>
    </source>
</evidence>
<proteinExistence type="inferred from homology"/>
<evidence type="ECO:0000256" key="6">
    <source>
        <dbReference type="ARBA" id="ARBA00023136"/>
    </source>
</evidence>
<dbReference type="AlphaFoldDB" id="A0A949K3P1"/>
<reference evidence="9" key="1">
    <citation type="submission" date="2021-06" db="EMBL/GenBank/DDBJ databases">
        <title>Description of novel taxa of the family Lachnospiraceae.</title>
        <authorList>
            <person name="Chaplin A.V."/>
            <person name="Sokolova S.R."/>
            <person name="Pikina A.P."/>
            <person name="Korzhanova M."/>
            <person name="Belova V."/>
            <person name="Korostin D."/>
            <person name="Efimov B.A."/>
        </authorList>
    </citation>
    <scope>NUCLEOTIDE SEQUENCE</scope>
    <source>
        <strain evidence="9">ASD5720</strain>
    </source>
</reference>
<dbReference type="RefSeq" id="WP_238723097.1">
    <property type="nucleotide sequence ID" value="NZ_JAHQCW010000052.1"/>
</dbReference>
<evidence type="ECO:0000256" key="3">
    <source>
        <dbReference type="ARBA" id="ARBA00022475"/>
    </source>
</evidence>
<organism evidence="9 10">
    <name type="scientific">Diplocloster agilis</name>
    <dbReference type="NCBI Taxonomy" id="2850323"/>
    <lineage>
        <taxon>Bacteria</taxon>
        <taxon>Bacillati</taxon>
        <taxon>Bacillota</taxon>
        <taxon>Clostridia</taxon>
        <taxon>Lachnospirales</taxon>
        <taxon>Lachnospiraceae</taxon>
        <taxon>Diplocloster</taxon>
    </lineage>
</organism>
<comment type="similarity">
    <text evidence="7">Belongs to the binding-protein-dependent transport system permease family.</text>
</comment>
<gene>
    <name evidence="9" type="ORF">KTH89_21885</name>
</gene>
<keyword evidence="6 7" id="KW-0472">Membrane</keyword>
<dbReference type="EMBL" id="JAHQCW010000052">
    <property type="protein sequence ID" value="MBU9739194.1"/>
    <property type="molecule type" value="Genomic_DNA"/>
</dbReference>
<keyword evidence="2 7" id="KW-0813">Transport</keyword>
<dbReference type="PANTHER" id="PTHR43386">
    <property type="entry name" value="OLIGOPEPTIDE TRANSPORT SYSTEM PERMEASE PROTEIN APPC"/>
    <property type="match status" value="1"/>
</dbReference>
<dbReference type="Pfam" id="PF12911">
    <property type="entry name" value="OppC_N"/>
    <property type="match status" value="1"/>
</dbReference>
<feature type="transmembrane region" description="Helical" evidence="7">
    <location>
        <begin position="138"/>
        <end position="161"/>
    </location>
</feature>
<keyword evidence="4 7" id="KW-0812">Transmembrane</keyword>
<evidence type="ECO:0000256" key="2">
    <source>
        <dbReference type="ARBA" id="ARBA00022448"/>
    </source>
</evidence>
<evidence type="ECO:0000256" key="4">
    <source>
        <dbReference type="ARBA" id="ARBA00022692"/>
    </source>
</evidence>
<feature type="transmembrane region" description="Helical" evidence="7">
    <location>
        <begin position="91"/>
        <end position="117"/>
    </location>
</feature>
<keyword evidence="5 7" id="KW-1133">Transmembrane helix</keyword>
<feature type="transmembrane region" description="Helical" evidence="7">
    <location>
        <begin position="206"/>
        <end position="235"/>
    </location>
</feature>
<name>A0A949K3P1_9FIRM</name>
<keyword evidence="3" id="KW-1003">Cell membrane</keyword>
<comment type="subcellular location">
    <subcellularLocation>
        <location evidence="1 7">Cell membrane</location>
        <topology evidence="1 7">Multi-pass membrane protein</topology>
    </subcellularLocation>
</comment>
<dbReference type="InterPro" id="IPR000515">
    <property type="entry name" value="MetI-like"/>
</dbReference>
<evidence type="ECO:0000259" key="8">
    <source>
        <dbReference type="PROSITE" id="PS50928"/>
    </source>
</evidence>